<dbReference type="GO" id="GO:0016102">
    <property type="term" value="P:diterpenoid biosynthetic process"/>
    <property type="evidence" value="ECO:0007669"/>
    <property type="project" value="InterPro"/>
</dbReference>
<evidence type="ECO:0000256" key="4">
    <source>
        <dbReference type="ARBA" id="ARBA00022842"/>
    </source>
</evidence>
<gene>
    <name evidence="8" type="primary">TPS12a</name>
</gene>
<dbReference type="SUPFAM" id="SSF48576">
    <property type="entry name" value="Terpenoid synthases"/>
    <property type="match status" value="1"/>
</dbReference>
<dbReference type="Gene3D" id="1.10.600.10">
    <property type="entry name" value="Farnesyl Diphosphate Synthase"/>
    <property type="match status" value="1"/>
</dbReference>
<dbReference type="InterPro" id="IPR001906">
    <property type="entry name" value="Terpene_synth_N"/>
</dbReference>
<evidence type="ECO:0000259" key="7">
    <source>
        <dbReference type="Pfam" id="PF03936"/>
    </source>
</evidence>
<dbReference type="EMBL" id="MT521512">
    <property type="protein sequence ID" value="QNC49793.1"/>
    <property type="molecule type" value="mRNA"/>
</dbReference>
<feature type="domain" description="Terpene synthase metal-binding" evidence="7">
    <location>
        <begin position="257"/>
        <end position="495"/>
    </location>
</feature>
<proteinExistence type="evidence at transcript level"/>
<dbReference type="InterPro" id="IPR005630">
    <property type="entry name" value="Terpene_synthase_metal-bd"/>
</dbReference>
<reference evidence="8" key="1">
    <citation type="journal article" date="2020" name="Plant">
        <title>The biosynthesis of the anti-microbial diterpenoid leubethanol in Leucophyllum frutescens proceeds via an all-cis prenyl intermediate.</title>
        <authorList>
            <person name="Miller G.P."/>
            <person name="Waheed Bhat W."/>
            <person name="Lanier E.R."/>
            <person name="Johnson S.R."/>
            <person name="Mathieu D.T."/>
            <person name="Hamberger B."/>
        </authorList>
    </citation>
    <scope>NUCLEOTIDE SEQUENCE</scope>
</reference>
<dbReference type="InterPro" id="IPR050148">
    <property type="entry name" value="Terpene_synthase-like"/>
</dbReference>
<evidence type="ECO:0000256" key="1">
    <source>
        <dbReference type="ARBA" id="ARBA00001946"/>
    </source>
</evidence>
<accession>A0A7G6J4M4</accession>
<dbReference type="CDD" id="cd00684">
    <property type="entry name" value="Terpene_cyclase_plant_C1"/>
    <property type="match status" value="1"/>
</dbReference>
<sequence length="553" mass="64139">MDLSTAVSINCNKEIVRPVANFSPSLWGDQFIKHNADAQVPTKDSEEVEALKNEAKSMLLAPGNKMVDTMNLIDTIERLGVSYHLEKEIEEKLVQFFNLNTNYGDEAYDLYTVALHFRLFRQHGYRISSDIFGKFVDVNGEFQESLKADARGLLSLYEAAHLRIHGEDIMEKALAFASANLKSIAPNLSSPLKQQVLHALVQQLHLGNPRIEARNFISFYEQDESRNESLLRFAKLDYNILQMLHKAELHEVSRWWKELDLISKLPYARDRVVECFFWAMGAYHEPQYSRARIMLTKTIAMTSIIDDTYDAYGTIEELDIFTEAIQRWNISEIHRLPEYIKPFYKAIFELYEQFEEELSKEGRSYATYFAIESLKEIVRSFHVEAKWFIEGYLPPFQEYLNNALITCTYSYHTTTSLLGIESATREEFEWLSKKPKVLVAGLTICRVIDDIATYEVEKERGQIATGIECYMRDNGVTKEVAMAKFFEIATNAWKDINEECLRPFVHSRDVLMRILNLERVIDVTYKNNEDGYTQPEKVLKPHIIALFVEPIKI</sequence>
<dbReference type="Pfam" id="PF01397">
    <property type="entry name" value="Terpene_synth"/>
    <property type="match status" value="1"/>
</dbReference>
<evidence type="ECO:0000256" key="5">
    <source>
        <dbReference type="ARBA" id="ARBA00023239"/>
    </source>
</evidence>
<comment type="pathway">
    <text evidence="2">Secondary metabolite biosynthesis; terpenoid biosynthesis.</text>
</comment>
<dbReference type="SFLD" id="SFLDS00005">
    <property type="entry name" value="Isoprenoid_Synthase_Type_I"/>
    <property type="match status" value="1"/>
</dbReference>
<dbReference type="InterPro" id="IPR044814">
    <property type="entry name" value="Terpene_cyclase_plant_C1"/>
</dbReference>
<evidence type="ECO:0000256" key="2">
    <source>
        <dbReference type="ARBA" id="ARBA00004721"/>
    </source>
</evidence>
<dbReference type="FunFam" id="1.50.10.130:FF:000001">
    <property type="entry name" value="Isoprene synthase, chloroplastic"/>
    <property type="match status" value="1"/>
</dbReference>
<keyword evidence="3" id="KW-0479">Metal-binding</keyword>
<evidence type="ECO:0000256" key="3">
    <source>
        <dbReference type="ARBA" id="ARBA00022723"/>
    </source>
</evidence>
<dbReference type="InterPro" id="IPR036965">
    <property type="entry name" value="Terpene_synth_N_sf"/>
</dbReference>
<organism evidence="8">
    <name type="scientific">Leucophyllum frutescens</name>
    <name type="common">Texas ranger</name>
    <name type="synonym">Terania frutescens</name>
    <dbReference type="NCBI Taxonomy" id="86643"/>
    <lineage>
        <taxon>Eukaryota</taxon>
        <taxon>Viridiplantae</taxon>
        <taxon>Streptophyta</taxon>
        <taxon>Embryophyta</taxon>
        <taxon>Tracheophyta</taxon>
        <taxon>Spermatophyta</taxon>
        <taxon>Magnoliopsida</taxon>
        <taxon>eudicotyledons</taxon>
        <taxon>Gunneridae</taxon>
        <taxon>Pentapetalae</taxon>
        <taxon>asterids</taxon>
        <taxon>lamiids</taxon>
        <taxon>Lamiales</taxon>
        <taxon>Scrophulariaceae</taxon>
        <taxon>Leucophylleae</taxon>
        <taxon>Leucophyllum</taxon>
    </lineage>
</organism>
<dbReference type="InterPro" id="IPR008949">
    <property type="entry name" value="Isoprenoid_synthase_dom_sf"/>
</dbReference>
<protein>
    <submittedName>
        <fullName evidence="8">Terpene synthase 12a</fullName>
    </submittedName>
</protein>
<evidence type="ECO:0000259" key="6">
    <source>
        <dbReference type="Pfam" id="PF01397"/>
    </source>
</evidence>
<dbReference type="GO" id="GO:0010333">
    <property type="term" value="F:terpene synthase activity"/>
    <property type="evidence" value="ECO:0007669"/>
    <property type="project" value="InterPro"/>
</dbReference>
<dbReference type="Gene3D" id="1.50.10.130">
    <property type="entry name" value="Terpene synthase, N-terminal domain"/>
    <property type="match status" value="1"/>
</dbReference>
<dbReference type="InterPro" id="IPR008930">
    <property type="entry name" value="Terpenoid_cyclase/PrenylTrfase"/>
</dbReference>
<comment type="cofactor">
    <cofactor evidence="1">
        <name>Mg(2+)</name>
        <dbReference type="ChEBI" id="CHEBI:18420"/>
    </cofactor>
</comment>
<dbReference type="GO" id="GO:0000287">
    <property type="term" value="F:magnesium ion binding"/>
    <property type="evidence" value="ECO:0007669"/>
    <property type="project" value="InterPro"/>
</dbReference>
<keyword evidence="4" id="KW-0460">Magnesium</keyword>
<feature type="domain" description="Terpene synthase N-terminal" evidence="6">
    <location>
        <begin position="26"/>
        <end position="200"/>
    </location>
</feature>
<name>A0A7G6J4M4_LEUFR</name>
<dbReference type="FunFam" id="1.10.600.10:FF:000007">
    <property type="entry name" value="Isoprene synthase, chloroplastic"/>
    <property type="match status" value="1"/>
</dbReference>
<dbReference type="Pfam" id="PF03936">
    <property type="entry name" value="Terpene_synth_C"/>
    <property type="match status" value="1"/>
</dbReference>
<dbReference type="SUPFAM" id="SSF48239">
    <property type="entry name" value="Terpenoid cyclases/Protein prenyltransferases"/>
    <property type="match status" value="1"/>
</dbReference>
<dbReference type="AlphaFoldDB" id="A0A7G6J4M4"/>
<dbReference type="InterPro" id="IPR034741">
    <property type="entry name" value="Terpene_cyclase-like_1_C"/>
</dbReference>
<dbReference type="PANTHER" id="PTHR31225:SF93">
    <property type="entry name" value="ALPHA-HUMULENE_(-)-(E)-BETA-CARYOPHYLLENE SYNTHASE"/>
    <property type="match status" value="1"/>
</dbReference>
<dbReference type="PANTHER" id="PTHR31225">
    <property type="entry name" value="OS04G0344100 PROTEIN-RELATED"/>
    <property type="match status" value="1"/>
</dbReference>
<keyword evidence="5" id="KW-0456">Lyase</keyword>
<dbReference type="SFLD" id="SFLDG01019">
    <property type="entry name" value="Terpene_Cyclase_Like_1_C_Termi"/>
    <property type="match status" value="1"/>
</dbReference>
<evidence type="ECO:0000313" key="8">
    <source>
        <dbReference type="EMBL" id="QNC49793.1"/>
    </source>
</evidence>